<keyword evidence="5" id="KW-1185">Reference proteome</keyword>
<dbReference type="InterPro" id="IPR001969">
    <property type="entry name" value="Aspartic_peptidase_AS"/>
</dbReference>
<sequence>MTDSEFESSALPCCLRGTPGPGCQRGGKFQGFASRALCLLAVCASLTIGLCQSDPYGANDVGVHRVSLYRKGGPEDKDTARRERNVLYYGMMGVGTPPQNLTVCFDTGSASMWVPSMTCTTDSCNRHTKFEYKSSSTYQAESVSFSITYKNGHVGGNVGTDTLTITDSPLVLSNQTLGLTDSSTLDFTNASCDGIFGLALPALAKDAWQMPAFFRMIQAGMLRDPVFSVWMDPDPNAVPAGEVLFGGADPSRFTGHLHFIRVISQKHWVVPMNSTVHVNDDEVDLRAFQAVLDTGSSVITASTADANTINAAISGLEYAAEDNIWVVQGGCENVSSLPNVTFFLAGKPYVLTPEQYVLQVYQLLDNDVKELFCMSSIVGGGPLYTVVLGANFHRAYYTVYAYDANTNTPTIGLAPNAPSWTSTTGTPPDGALVGNLTDLVLLKALFFKTIMSDQGIDINS</sequence>
<dbReference type="InterPro" id="IPR033121">
    <property type="entry name" value="PEPTIDASE_A1"/>
</dbReference>
<evidence type="ECO:0000259" key="3">
    <source>
        <dbReference type="PROSITE" id="PS51767"/>
    </source>
</evidence>
<gene>
    <name evidence="4" type="ORF">WJX75_001126</name>
</gene>
<dbReference type="SUPFAM" id="SSF50630">
    <property type="entry name" value="Acid proteases"/>
    <property type="match status" value="1"/>
</dbReference>
<dbReference type="Pfam" id="PF00026">
    <property type="entry name" value="Asp"/>
    <property type="match status" value="1"/>
</dbReference>
<dbReference type="Gene3D" id="2.40.70.10">
    <property type="entry name" value="Acid Proteases"/>
    <property type="match status" value="2"/>
</dbReference>
<dbReference type="PROSITE" id="PS51767">
    <property type="entry name" value="PEPTIDASE_A1"/>
    <property type="match status" value="1"/>
</dbReference>
<dbReference type="InterPro" id="IPR021109">
    <property type="entry name" value="Peptidase_aspartic_dom_sf"/>
</dbReference>
<protein>
    <recommendedName>
        <fullName evidence="3">Peptidase A1 domain-containing protein</fullName>
    </recommendedName>
</protein>
<comment type="similarity">
    <text evidence="1 2">Belongs to the peptidase A1 family.</text>
</comment>
<keyword evidence="2" id="KW-0645">Protease</keyword>
<accession>A0ABR2YV86</accession>
<keyword evidence="2" id="KW-0378">Hydrolase</keyword>
<reference evidence="4 5" key="1">
    <citation type="journal article" date="2024" name="Nat. Commun.">
        <title>Phylogenomics reveals the evolutionary origins of lichenization in chlorophyte algae.</title>
        <authorList>
            <person name="Puginier C."/>
            <person name="Libourel C."/>
            <person name="Otte J."/>
            <person name="Skaloud P."/>
            <person name="Haon M."/>
            <person name="Grisel S."/>
            <person name="Petersen M."/>
            <person name="Berrin J.G."/>
            <person name="Delaux P.M."/>
            <person name="Dal Grande F."/>
            <person name="Keller J."/>
        </authorList>
    </citation>
    <scope>NUCLEOTIDE SEQUENCE [LARGE SCALE GENOMIC DNA]</scope>
    <source>
        <strain evidence="4 5">SAG 216-7</strain>
    </source>
</reference>
<dbReference type="PROSITE" id="PS00141">
    <property type="entry name" value="ASP_PROTEASE"/>
    <property type="match status" value="1"/>
</dbReference>
<evidence type="ECO:0000256" key="1">
    <source>
        <dbReference type="ARBA" id="ARBA00007447"/>
    </source>
</evidence>
<dbReference type="InterPro" id="IPR001461">
    <property type="entry name" value="Aspartic_peptidase_A1"/>
</dbReference>
<dbReference type="PRINTS" id="PR00792">
    <property type="entry name" value="PEPSIN"/>
</dbReference>
<feature type="domain" description="Peptidase A1" evidence="3">
    <location>
        <begin position="88"/>
        <end position="414"/>
    </location>
</feature>
<evidence type="ECO:0000256" key="2">
    <source>
        <dbReference type="RuleBase" id="RU000454"/>
    </source>
</evidence>
<proteinExistence type="inferred from homology"/>
<dbReference type="EMBL" id="JALJOT010000004">
    <property type="protein sequence ID" value="KAK9915581.1"/>
    <property type="molecule type" value="Genomic_DNA"/>
</dbReference>
<evidence type="ECO:0000313" key="4">
    <source>
        <dbReference type="EMBL" id="KAK9915581.1"/>
    </source>
</evidence>
<organism evidence="4 5">
    <name type="scientific">Coccomyxa subellipsoidea</name>
    <dbReference type="NCBI Taxonomy" id="248742"/>
    <lineage>
        <taxon>Eukaryota</taxon>
        <taxon>Viridiplantae</taxon>
        <taxon>Chlorophyta</taxon>
        <taxon>core chlorophytes</taxon>
        <taxon>Trebouxiophyceae</taxon>
        <taxon>Trebouxiophyceae incertae sedis</taxon>
        <taxon>Coccomyxaceae</taxon>
        <taxon>Coccomyxa</taxon>
    </lineage>
</organism>
<dbReference type="PANTHER" id="PTHR47966">
    <property type="entry name" value="BETA-SITE APP-CLEAVING ENZYME, ISOFORM A-RELATED"/>
    <property type="match status" value="1"/>
</dbReference>
<name>A0ABR2YV86_9CHLO</name>
<dbReference type="Proteomes" id="UP001491310">
    <property type="component" value="Unassembled WGS sequence"/>
</dbReference>
<keyword evidence="2" id="KW-0064">Aspartyl protease</keyword>
<comment type="caution">
    <text evidence="4">The sequence shown here is derived from an EMBL/GenBank/DDBJ whole genome shotgun (WGS) entry which is preliminary data.</text>
</comment>
<evidence type="ECO:0000313" key="5">
    <source>
        <dbReference type="Proteomes" id="UP001491310"/>
    </source>
</evidence>
<dbReference type="Gene3D" id="2.60.40.1960">
    <property type="match status" value="1"/>
</dbReference>